<accession>A0A402B1X5</accession>
<dbReference type="PANTHER" id="PTHR43856">
    <property type="entry name" value="CARDIOLIPIN HYDROLASE"/>
    <property type="match status" value="1"/>
</dbReference>
<evidence type="ECO:0000256" key="4">
    <source>
        <dbReference type="ARBA" id="ARBA00022801"/>
    </source>
</evidence>
<dbReference type="InterPro" id="IPR025202">
    <property type="entry name" value="PLD-like_dom"/>
</dbReference>
<keyword evidence="6" id="KW-0443">Lipid metabolism</keyword>
<name>A0A402B1X5_9CHLR</name>
<evidence type="ECO:0000256" key="1">
    <source>
        <dbReference type="ARBA" id="ARBA00000798"/>
    </source>
</evidence>
<keyword evidence="5" id="KW-0442">Lipid degradation</keyword>
<proteinExistence type="inferred from homology"/>
<dbReference type="SMART" id="SM00155">
    <property type="entry name" value="PLDc"/>
    <property type="match status" value="2"/>
</dbReference>
<evidence type="ECO:0000256" key="5">
    <source>
        <dbReference type="ARBA" id="ARBA00022963"/>
    </source>
</evidence>
<sequence>MHHPTLPYPVSGKLWLILLCVFLCFPLGGCEKITLGVGDKHVAAANDTTLAQASTGIQGAKMFVEPDAGEQVITSAINNAKKSVWVEMYLLTNKKVITVLEDAAHRHIDVRVILEDHPYGGGSVSPQQTLDRLRAAGIQTRTSNPQFALTHEKGMLIDGQTAYIMTCNFTASALGNSKYTLNREYGIIDTNAQDVKAVQDIFTADWQRVQVKVESPRLVVSPLNSHSTFLSLIHSAKTSLYVEAEEMQDDQVQQALSDASAKGVQVRVVLPTSMGGQDYNLPGITAIKKHGVQVREDKKLYMHAKIIVVDQQKAFVGSENISTASLDKNRELGILVADTSILTTLTKTFQQDWSDSQAA</sequence>
<evidence type="ECO:0000256" key="2">
    <source>
        <dbReference type="ARBA" id="ARBA00008664"/>
    </source>
</evidence>
<dbReference type="Pfam" id="PF13091">
    <property type="entry name" value="PLDc_2"/>
    <property type="match status" value="2"/>
</dbReference>
<dbReference type="InterPro" id="IPR001736">
    <property type="entry name" value="PLipase_D/transphosphatidylase"/>
</dbReference>
<dbReference type="GO" id="GO:0016042">
    <property type="term" value="P:lipid catabolic process"/>
    <property type="evidence" value="ECO:0007669"/>
    <property type="project" value="UniProtKB-KW"/>
</dbReference>
<comment type="catalytic activity">
    <reaction evidence="1">
        <text>a 1,2-diacyl-sn-glycero-3-phosphocholine + H2O = a 1,2-diacyl-sn-glycero-3-phosphate + choline + H(+)</text>
        <dbReference type="Rhea" id="RHEA:14445"/>
        <dbReference type="ChEBI" id="CHEBI:15354"/>
        <dbReference type="ChEBI" id="CHEBI:15377"/>
        <dbReference type="ChEBI" id="CHEBI:15378"/>
        <dbReference type="ChEBI" id="CHEBI:57643"/>
        <dbReference type="ChEBI" id="CHEBI:58608"/>
        <dbReference type="EC" id="3.1.4.4"/>
    </reaction>
</comment>
<dbReference type="PROSITE" id="PS50035">
    <property type="entry name" value="PLD"/>
    <property type="match status" value="2"/>
</dbReference>
<dbReference type="EMBL" id="BIFT01000001">
    <property type="protein sequence ID" value="GCE25352.1"/>
    <property type="molecule type" value="Genomic_DNA"/>
</dbReference>
<evidence type="ECO:0000259" key="7">
    <source>
        <dbReference type="PROSITE" id="PS50035"/>
    </source>
</evidence>
<dbReference type="EC" id="3.1.4.4" evidence="3"/>
<comment type="similarity">
    <text evidence="2">Belongs to the phospholipase D family.</text>
</comment>
<reference evidence="9" key="1">
    <citation type="submission" date="2018-12" db="EMBL/GenBank/DDBJ databases">
        <title>Tengunoibacter tsumagoiensis gen. nov., sp. nov., Dictyobacter kobayashii sp. nov., D. alpinus sp. nov., and D. joshuensis sp. nov. and description of Dictyobacteraceae fam. nov. within the order Ktedonobacterales isolated from Tengu-no-mugimeshi.</title>
        <authorList>
            <person name="Wang C.M."/>
            <person name="Zheng Y."/>
            <person name="Sakai Y."/>
            <person name="Toyoda A."/>
            <person name="Minakuchi Y."/>
            <person name="Abe K."/>
            <person name="Yokota A."/>
            <person name="Yabe S."/>
        </authorList>
    </citation>
    <scope>NUCLEOTIDE SEQUENCE [LARGE SCALE GENOMIC DNA]</scope>
    <source>
        <strain evidence="9">Uno16</strain>
    </source>
</reference>
<dbReference type="GO" id="GO:0016891">
    <property type="term" value="F:RNA endonuclease activity producing 5'-phosphomonoesters, hydrolytic mechanism"/>
    <property type="evidence" value="ECO:0007669"/>
    <property type="project" value="TreeGrafter"/>
</dbReference>
<evidence type="ECO:0000313" key="9">
    <source>
        <dbReference type="Proteomes" id="UP000287171"/>
    </source>
</evidence>
<protein>
    <recommendedName>
        <fullName evidence="3">phospholipase D</fullName>
        <ecNumber evidence="3">3.1.4.4</ecNumber>
    </recommendedName>
</protein>
<dbReference type="InterPro" id="IPR051406">
    <property type="entry name" value="PLD_domain"/>
</dbReference>
<keyword evidence="9" id="KW-1185">Reference proteome</keyword>
<dbReference type="SUPFAM" id="SSF56024">
    <property type="entry name" value="Phospholipase D/nuclease"/>
    <property type="match status" value="2"/>
</dbReference>
<evidence type="ECO:0000313" key="8">
    <source>
        <dbReference type="EMBL" id="GCE25352.1"/>
    </source>
</evidence>
<dbReference type="PANTHER" id="PTHR43856:SF1">
    <property type="entry name" value="MITOCHONDRIAL CARDIOLIPIN HYDROLASE"/>
    <property type="match status" value="1"/>
</dbReference>
<dbReference type="Proteomes" id="UP000287171">
    <property type="component" value="Unassembled WGS sequence"/>
</dbReference>
<gene>
    <name evidence="8" type="ORF">KDA_08360</name>
</gene>
<evidence type="ECO:0000256" key="6">
    <source>
        <dbReference type="ARBA" id="ARBA00023098"/>
    </source>
</evidence>
<dbReference type="Gene3D" id="3.30.870.10">
    <property type="entry name" value="Endonuclease Chain A"/>
    <property type="match status" value="2"/>
</dbReference>
<dbReference type="OrthoDB" id="345880at2"/>
<organism evidence="8 9">
    <name type="scientific">Dictyobacter alpinus</name>
    <dbReference type="NCBI Taxonomy" id="2014873"/>
    <lineage>
        <taxon>Bacteria</taxon>
        <taxon>Bacillati</taxon>
        <taxon>Chloroflexota</taxon>
        <taxon>Ktedonobacteria</taxon>
        <taxon>Ktedonobacterales</taxon>
        <taxon>Dictyobacteraceae</taxon>
        <taxon>Dictyobacter</taxon>
    </lineage>
</organism>
<evidence type="ECO:0000256" key="3">
    <source>
        <dbReference type="ARBA" id="ARBA00012027"/>
    </source>
</evidence>
<dbReference type="RefSeq" id="WP_126625944.1">
    <property type="nucleotide sequence ID" value="NZ_BIFT01000001.1"/>
</dbReference>
<dbReference type="AlphaFoldDB" id="A0A402B1X5"/>
<comment type="caution">
    <text evidence="8">The sequence shown here is derived from an EMBL/GenBank/DDBJ whole genome shotgun (WGS) entry which is preliminary data.</text>
</comment>
<dbReference type="CDD" id="cd09128">
    <property type="entry name" value="PLDc_unchar1_2"/>
    <property type="match status" value="1"/>
</dbReference>
<dbReference type="GO" id="GO:0006793">
    <property type="term" value="P:phosphorus metabolic process"/>
    <property type="evidence" value="ECO:0007669"/>
    <property type="project" value="UniProtKB-ARBA"/>
</dbReference>
<keyword evidence="4" id="KW-0378">Hydrolase</keyword>
<dbReference type="GO" id="GO:0004630">
    <property type="term" value="F:phospholipase D activity"/>
    <property type="evidence" value="ECO:0007669"/>
    <property type="project" value="UniProtKB-EC"/>
</dbReference>
<feature type="domain" description="PLD phosphodiesterase" evidence="7">
    <location>
        <begin position="146"/>
        <end position="173"/>
    </location>
</feature>
<feature type="domain" description="PLD phosphodiesterase" evidence="7">
    <location>
        <begin position="298"/>
        <end position="325"/>
    </location>
</feature>